<dbReference type="InterPro" id="IPR036971">
    <property type="entry name" value="PDEase_catalytic_dom_sf"/>
</dbReference>
<reference evidence="13 14" key="1">
    <citation type="submission" date="2024-04" db="EMBL/GenBank/DDBJ databases">
        <authorList>
            <person name="Waldvogel A.-M."/>
            <person name="Schoenle A."/>
        </authorList>
    </citation>
    <scope>NUCLEOTIDE SEQUENCE [LARGE SCALE GENOMIC DNA]</scope>
</reference>
<evidence type="ECO:0000256" key="11">
    <source>
        <dbReference type="SAM" id="Phobius"/>
    </source>
</evidence>
<keyword evidence="14" id="KW-1185">Reference proteome</keyword>
<comment type="catalytic activity">
    <reaction evidence="8">
        <text>a nucleoside 3',5'-cyclic phosphate + H2O = a nucleoside 5'-phosphate + H(+)</text>
        <dbReference type="Rhea" id="RHEA:14653"/>
        <dbReference type="ChEBI" id="CHEBI:15377"/>
        <dbReference type="ChEBI" id="CHEBI:15378"/>
        <dbReference type="ChEBI" id="CHEBI:57867"/>
        <dbReference type="ChEBI" id="CHEBI:58464"/>
        <dbReference type="EC" id="3.1.4.17"/>
    </reaction>
    <physiologicalReaction direction="left-to-right" evidence="8">
        <dbReference type="Rhea" id="RHEA:14654"/>
    </physiologicalReaction>
</comment>
<evidence type="ECO:0000256" key="9">
    <source>
        <dbReference type="PIRSR" id="PIRSR623088-1"/>
    </source>
</evidence>
<feature type="binding site" evidence="10">
    <location>
        <position position="328"/>
    </location>
    <ligand>
        <name>Zn(2+)</name>
        <dbReference type="ChEBI" id="CHEBI:29105"/>
        <label>1</label>
    </ligand>
</feature>
<dbReference type="Pfam" id="PF00233">
    <property type="entry name" value="PDEase_I"/>
    <property type="match status" value="1"/>
</dbReference>
<dbReference type="GO" id="GO:0007165">
    <property type="term" value="P:signal transduction"/>
    <property type="evidence" value="ECO:0007669"/>
    <property type="project" value="InterPro"/>
</dbReference>
<evidence type="ECO:0000256" key="3">
    <source>
        <dbReference type="ARBA" id="ARBA00022723"/>
    </source>
</evidence>
<dbReference type="Proteomes" id="UP001497482">
    <property type="component" value="Chromosome 6"/>
</dbReference>
<evidence type="ECO:0000256" key="8">
    <source>
        <dbReference type="ARBA" id="ARBA00033709"/>
    </source>
</evidence>
<comment type="catalytic activity">
    <reaction evidence="7">
        <text>3',5'-cyclic GMP + H2O = GMP + H(+)</text>
        <dbReference type="Rhea" id="RHEA:16957"/>
        <dbReference type="ChEBI" id="CHEBI:15377"/>
        <dbReference type="ChEBI" id="CHEBI:15378"/>
        <dbReference type="ChEBI" id="CHEBI:57746"/>
        <dbReference type="ChEBI" id="CHEBI:58115"/>
    </reaction>
    <physiologicalReaction direction="left-to-right" evidence="7">
        <dbReference type="Rhea" id="RHEA:16958"/>
    </physiologicalReaction>
</comment>
<comment type="catalytic activity">
    <reaction evidence="6">
        <text>3',5'-cyclic AMP + H2O = AMP + H(+)</text>
        <dbReference type="Rhea" id="RHEA:25277"/>
        <dbReference type="ChEBI" id="CHEBI:15377"/>
        <dbReference type="ChEBI" id="CHEBI:15378"/>
        <dbReference type="ChEBI" id="CHEBI:58165"/>
        <dbReference type="ChEBI" id="CHEBI:456215"/>
    </reaction>
    <physiologicalReaction direction="left-to-right" evidence="6">
        <dbReference type="Rhea" id="RHEA:25278"/>
    </physiologicalReaction>
</comment>
<evidence type="ECO:0000313" key="13">
    <source>
        <dbReference type="EMBL" id="CAL1607764.1"/>
    </source>
</evidence>
<dbReference type="GO" id="GO:0004114">
    <property type="term" value="F:3',5'-cyclic-nucleotide phosphodiesterase activity"/>
    <property type="evidence" value="ECO:0007669"/>
    <property type="project" value="UniProtKB-EC"/>
</dbReference>
<feature type="transmembrane region" description="Helical" evidence="11">
    <location>
        <begin position="57"/>
        <end position="80"/>
    </location>
</feature>
<keyword evidence="11" id="KW-1133">Transmembrane helix</keyword>
<dbReference type="SUPFAM" id="SSF109604">
    <property type="entry name" value="HD-domain/PDEase-like"/>
    <property type="match status" value="1"/>
</dbReference>
<dbReference type="PRINTS" id="PR00387">
    <property type="entry name" value="PDIESTERASE1"/>
</dbReference>
<dbReference type="InterPro" id="IPR023088">
    <property type="entry name" value="PDEase"/>
</dbReference>
<gene>
    <name evidence="13" type="ORF">KC01_LOCUS34791</name>
</gene>
<evidence type="ECO:0000259" key="12">
    <source>
        <dbReference type="PROSITE" id="PS51845"/>
    </source>
</evidence>
<dbReference type="InterPro" id="IPR013706">
    <property type="entry name" value="PDE1_N"/>
</dbReference>
<dbReference type="Pfam" id="PF08499">
    <property type="entry name" value="PDEase_I_N"/>
    <property type="match status" value="1"/>
</dbReference>
<feature type="binding site" evidence="10">
    <location>
        <position position="292"/>
    </location>
    <ligand>
        <name>Zn(2+)</name>
        <dbReference type="ChEBI" id="CHEBI:29105"/>
        <label>1</label>
    </ligand>
</feature>
<evidence type="ECO:0000313" key="14">
    <source>
        <dbReference type="Proteomes" id="UP001497482"/>
    </source>
</evidence>
<feature type="active site" description="Proton donor" evidence="9">
    <location>
        <position position="288"/>
    </location>
</feature>
<dbReference type="PROSITE" id="PS51845">
    <property type="entry name" value="PDEASE_I_2"/>
    <property type="match status" value="1"/>
</dbReference>
<evidence type="ECO:0000256" key="5">
    <source>
        <dbReference type="ARBA" id="ARBA00023149"/>
    </source>
</evidence>
<evidence type="ECO:0000256" key="10">
    <source>
        <dbReference type="PIRSR" id="PIRSR623088-3"/>
    </source>
</evidence>
<evidence type="ECO:0000256" key="4">
    <source>
        <dbReference type="ARBA" id="ARBA00022801"/>
    </source>
</evidence>
<evidence type="ECO:0000256" key="2">
    <source>
        <dbReference type="ARBA" id="ARBA00022535"/>
    </source>
</evidence>
<keyword evidence="2" id="KW-0140">cGMP</keyword>
<feature type="binding site" evidence="10">
    <location>
        <position position="329"/>
    </location>
    <ligand>
        <name>Zn(2+)</name>
        <dbReference type="ChEBI" id="CHEBI:29105"/>
        <label>1</label>
    </ligand>
</feature>
<feature type="transmembrane region" description="Helical" evidence="11">
    <location>
        <begin position="31"/>
        <end position="50"/>
    </location>
</feature>
<sequence>MYFYFMFYYFMYFYFMYYYFMYLYFMYDYFMYLYFMYYYFMYLYFMYYYVMYFYFIYFYFMYFYFMYFYFMFYYFMYFYFMYYYFMYLYFMYYYFMYFYFIHFYFILRSLLKQLEEKEVNFEEIKNNLDITASLLEAVYLDGTRQTLESEEDLLQSEDVPTEVTDWLSSTFTQKIRPTRKTDEKHKFRSIVHAVQAGIFVERMFRRSFTIALPEQPPDIVAHLRDVDRWSFDVFSLNVASADHALRSLFCELIARYDLNNRFKIPLSCLTELLGAVERGYSKHRNPYHNQLHAADVTQTLHCLLLRSGLVHWLSELEVMSCLFAAAIHDFEHTGTTNNFHIHTHSELALIYNDRSVQESHHLSAAFRLLQNDKLNIFIHLTRDEWM</sequence>
<keyword evidence="3 10" id="KW-0479">Metal-binding</keyword>
<proteinExistence type="inferred from homology"/>
<protein>
    <recommendedName>
        <fullName evidence="12">PDEase domain-containing protein</fullName>
    </recommendedName>
</protein>
<dbReference type="GO" id="GO:0046872">
    <property type="term" value="F:metal ion binding"/>
    <property type="evidence" value="ECO:0007669"/>
    <property type="project" value="UniProtKB-KW"/>
</dbReference>
<dbReference type="Gene3D" id="1.10.1300.10">
    <property type="entry name" value="3'5'-cyclic nucleotide phosphodiesterase, catalytic domain"/>
    <property type="match status" value="1"/>
</dbReference>
<evidence type="ECO:0000256" key="6">
    <source>
        <dbReference type="ARBA" id="ARBA00033675"/>
    </source>
</evidence>
<keyword evidence="11" id="KW-0472">Membrane</keyword>
<organism evidence="13 14">
    <name type="scientific">Knipowitschia caucasica</name>
    <name type="common">Caucasian dwarf goby</name>
    <name type="synonym">Pomatoschistus caucasicus</name>
    <dbReference type="NCBI Taxonomy" id="637954"/>
    <lineage>
        <taxon>Eukaryota</taxon>
        <taxon>Metazoa</taxon>
        <taxon>Chordata</taxon>
        <taxon>Craniata</taxon>
        <taxon>Vertebrata</taxon>
        <taxon>Euteleostomi</taxon>
        <taxon>Actinopterygii</taxon>
        <taxon>Neopterygii</taxon>
        <taxon>Teleostei</taxon>
        <taxon>Neoteleostei</taxon>
        <taxon>Acanthomorphata</taxon>
        <taxon>Gobiaria</taxon>
        <taxon>Gobiiformes</taxon>
        <taxon>Gobioidei</taxon>
        <taxon>Gobiidae</taxon>
        <taxon>Gobiinae</taxon>
        <taxon>Knipowitschia</taxon>
    </lineage>
</organism>
<feature type="binding site" evidence="10">
    <location>
        <position position="329"/>
    </location>
    <ligand>
        <name>Zn(2+)</name>
        <dbReference type="ChEBI" id="CHEBI:29105"/>
        <label>2</label>
    </ligand>
</feature>
<name>A0AAV2M377_KNICA</name>
<evidence type="ECO:0000256" key="1">
    <source>
        <dbReference type="ARBA" id="ARBA00010664"/>
    </source>
</evidence>
<dbReference type="AlphaFoldDB" id="A0AAV2M377"/>
<keyword evidence="11" id="KW-0812">Transmembrane</keyword>
<feature type="transmembrane region" description="Helical" evidence="11">
    <location>
        <begin position="86"/>
        <end position="107"/>
    </location>
</feature>
<comment type="similarity">
    <text evidence="1">Belongs to the cyclic nucleotide phosphodiesterase family. PDE1 subfamily.</text>
</comment>
<feature type="domain" description="PDEase" evidence="12">
    <location>
        <begin position="211"/>
        <end position="386"/>
    </location>
</feature>
<accession>A0AAV2M377</accession>
<feature type="transmembrane region" description="Helical" evidence="11">
    <location>
        <begin position="7"/>
        <end position="25"/>
    </location>
</feature>
<dbReference type="InterPro" id="IPR002073">
    <property type="entry name" value="PDEase_catalytic_dom"/>
</dbReference>
<keyword evidence="4" id="KW-0378">Hydrolase</keyword>
<dbReference type="PROSITE" id="PS00126">
    <property type="entry name" value="PDEASE_I_1"/>
    <property type="match status" value="1"/>
</dbReference>
<dbReference type="InterPro" id="IPR023174">
    <property type="entry name" value="PDEase_CS"/>
</dbReference>
<keyword evidence="5" id="KW-0114">cAMP</keyword>
<evidence type="ECO:0000256" key="7">
    <source>
        <dbReference type="ARBA" id="ARBA00033684"/>
    </source>
</evidence>
<dbReference type="EMBL" id="OZ035828">
    <property type="protein sequence ID" value="CAL1607764.1"/>
    <property type="molecule type" value="Genomic_DNA"/>
</dbReference>
<dbReference type="PANTHER" id="PTHR11347">
    <property type="entry name" value="CYCLIC NUCLEOTIDE PHOSPHODIESTERASE"/>
    <property type="match status" value="1"/>
</dbReference>